<protein>
    <submittedName>
        <fullName evidence="3">Peptidoglycan/xylan/chitin deacetylase (PgdA/CDA1 family)</fullName>
    </submittedName>
</protein>
<dbReference type="PROSITE" id="PS51677">
    <property type="entry name" value="NODB"/>
    <property type="match status" value="1"/>
</dbReference>
<dbReference type="CDD" id="cd10917">
    <property type="entry name" value="CE4_NodB_like_6s_7s"/>
    <property type="match status" value="1"/>
</dbReference>
<feature type="signal peptide" evidence="1">
    <location>
        <begin position="1"/>
        <end position="22"/>
    </location>
</feature>
<evidence type="ECO:0000313" key="3">
    <source>
        <dbReference type="EMBL" id="MDR7296890.1"/>
    </source>
</evidence>
<dbReference type="RefSeq" id="WP_310344491.1">
    <property type="nucleotide sequence ID" value="NZ_JAVDXQ010000003.1"/>
</dbReference>
<dbReference type="EMBL" id="JAVDXQ010000003">
    <property type="protein sequence ID" value="MDR7296890.1"/>
    <property type="molecule type" value="Genomic_DNA"/>
</dbReference>
<dbReference type="InterPro" id="IPR050248">
    <property type="entry name" value="Polysacc_deacetylase_ArnD"/>
</dbReference>
<dbReference type="InterPro" id="IPR002509">
    <property type="entry name" value="NODB_dom"/>
</dbReference>
<dbReference type="PANTHER" id="PTHR10587">
    <property type="entry name" value="GLYCOSYL TRANSFERASE-RELATED"/>
    <property type="match status" value="1"/>
</dbReference>
<feature type="chain" id="PRO_5045960626" evidence="1">
    <location>
        <begin position="23"/>
        <end position="302"/>
    </location>
</feature>
<keyword evidence="1" id="KW-0732">Signal</keyword>
<reference evidence="3 4" key="1">
    <citation type="submission" date="2023-07" db="EMBL/GenBank/DDBJ databases">
        <title>Sorghum-associated microbial communities from plants grown in Nebraska, USA.</title>
        <authorList>
            <person name="Schachtman D."/>
        </authorList>
    </citation>
    <scope>NUCLEOTIDE SEQUENCE [LARGE SCALE GENOMIC DNA]</scope>
    <source>
        <strain evidence="3 4">BE310</strain>
    </source>
</reference>
<dbReference type="Proteomes" id="UP001180536">
    <property type="component" value="Unassembled WGS sequence"/>
</dbReference>
<name>A0ABU1Z8F8_9BURK</name>
<dbReference type="SUPFAM" id="SSF88713">
    <property type="entry name" value="Glycoside hydrolase/deacetylase"/>
    <property type="match status" value="1"/>
</dbReference>
<dbReference type="Pfam" id="PF01522">
    <property type="entry name" value="Polysacc_deac_1"/>
    <property type="match status" value="1"/>
</dbReference>
<comment type="caution">
    <text evidence="3">The sequence shown here is derived from an EMBL/GenBank/DDBJ whole genome shotgun (WGS) entry which is preliminary data.</text>
</comment>
<keyword evidence="4" id="KW-1185">Reference proteome</keyword>
<evidence type="ECO:0000256" key="1">
    <source>
        <dbReference type="SAM" id="SignalP"/>
    </source>
</evidence>
<dbReference type="InterPro" id="IPR011330">
    <property type="entry name" value="Glyco_hydro/deAcase_b/a-brl"/>
</dbReference>
<accession>A0ABU1Z8F8</accession>
<dbReference type="Gene3D" id="3.20.20.370">
    <property type="entry name" value="Glycoside hydrolase/deacetylase"/>
    <property type="match status" value="1"/>
</dbReference>
<gene>
    <name evidence="3" type="ORF">J2X16_002237</name>
</gene>
<evidence type="ECO:0000259" key="2">
    <source>
        <dbReference type="PROSITE" id="PS51677"/>
    </source>
</evidence>
<organism evidence="3 4">
    <name type="scientific">Pelomonas aquatica</name>
    <dbReference type="NCBI Taxonomy" id="431058"/>
    <lineage>
        <taxon>Bacteria</taxon>
        <taxon>Pseudomonadati</taxon>
        <taxon>Pseudomonadota</taxon>
        <taxon>Betaproteobacteria</taxon>
        <taxon>Burkholderiales</taxon>
        <taxon>Sphaerotilaceae</taxon>
        <taxon>Roseateles</taxon>
    </lineage>
</organism>
<proteinExistence type="predicted"/>
<sequence>MAHWRLWMAVVGLTVVAAAKVAAEPAPMAAHVALPSSPVPIRLLLTFDDGPSAREGDNPTVQILDSLARNAIQPGIKAIFFVQTGAVNGGATPRGRALMRRMQDEGHVLGFHTATPGHTSHTRLGDGVLEASLSEGLATHVELSGRQPALVRPPHWAYDARTFAAYQRHGLNVVMTDLSANDGKIPWPNASLRRRSHFEHQMRELRRRVADLPLVDGVRPVVVTFHDANPFTGDHIDEYLQILLDGAAKAGLTLAERPFYDAAPAIEAAAQARALTDPSVQVRIPGFWTSLLAWLLPEPPLE</sequence>
<feature type="domain" description="NodB homology" evidence="2">
    <location>
        <begin position="41"/>
        <end position="255"/>
    </location>
</feature>
<evidence type="ECO:0000313" key="4">
    <source>
        <dbReference type="Proteomes" id="UP001180536"/>
    </source>
</evidence>